<feature type="compositionally biased region" description="Acidic residues" evidence="1">
    <location>
        <begin position="528"/>
        <end position="538"/>
    </location>
</feature>
<feature type="transmembrane region" description="Helical" evidence="2">
    <location>
        <begin position="480"/>
        <end position="506"/>
    </location>
</feature>
<name>A0A0M0J9M7_9EUKA</name>
<sequence>MLLQASCSSLTVQWAEAALPSRVLEYVVTYGPTEERSGARATSEGCTALRLQLPVLCSCAPEPRTTWDLELARDGSDDWRVLVADTAGGRVSAFGLDPYGSVRFRLSARTPVPSRPEPRVVLGDASPPMLAGLGAAALLRPPVASVTSSASIELSWSGAFDSCRTLTRWQIQYTRSQAAALRLCDAAIAPISAAASGPAGAASAASGCWAGASTRSCSSSYGERHKGDPIKEVNAVDAVECCGRCAAEPGCLHYTFGSDDAGAVADGAFASSSASQRLAAAAVPPSSVRTLSPTELELAAFRCPPPAGCRFRFRPLNVHGWHDWSLSSDRATTDRLPSPPAHALRLEMRLLAPFTRERSLLEEVLLRDLAKALRIPRASIRLVELRLAAEYATVDLLEPGAYTAASRFHELLRSPGSVLFRGQAARAIDAAAGLSIIHADGSAAPFQPPDEFEWPTMQSILASADESIELAIGIGPSHPFFWPAAGVLIAIACVLLGCCCCCASRLGAWATRPRYKYSRTLQSSTTDGVDEDDADDADNWVKERPSWRPRAAQDEGTAADSDAEDEHEHEPSYRIVFPDGTGGTGGTGSRPSAVEALSQAARAAGVVLPIASPAGRGAHSEDIVSL</sequence>
<reference evidence="4" key="1">
    <citation type="journal article" date="2015" name="PLoS Genet.">
        <title>Genome Sequence and Transcriptome Analyses of Chrysochromulina tobin: Metabolic Tools for Enhanced Algal Fitness in the Prominent Order Prymnesiales (Haptophyceae).</title>
        <authorList>
            <person name="Hovde B.T."/>
            <person name="Deodato C.R."/>
            <person name="Hunsperger H.M."/>
            <person name="Ryken S.A."/>
            <person name="Yost W."/>
            <person name="Jha R.K."/>
            <person name="Patterson J."/>
            <person name="Monnat R.J. Jr."/>
            <person name="Barlow S.B."/>
            <person name="Starkenburg S.R."/>
            <person name="Cattolico R.A."/>
        </authorList>
    </citation>
    <scope>NUCLEOTIDE SEQUENCE</scope>
    <source>
        <strain evidence="4">CCMP291</strain>
    </source>
</reference>
<keyword evidence="2" id="KW-1133">Transmembrane helix</keyword>
<keyword evidence="2" id="KW-0472">Membrane</keyword>
<feature type="region of interest" description="Disordered" evidence="1">
    <location>
        <begin position="520"/>
        <end position="593"/>
    </location>
</feature>
<comment type="caution">
    <text evidence="3">The sequence shown here is derived from an EMBL/GenBank/DDBJ whole genome shotgun (WGS) entry which is preliminary data.</text>
</comment>
<evidence type="ECO:0000313" key="3">
    <source>
        <dbReference type="EMBL" id="KOO23037.1"/>
    </source>
</evidence>
<protein>
    <submittedName>
        <fullName evidence="3">Uncharacterized protein</fullName>
    </submittedName>
</protein>
<keyword evidence="2" id="KW-0812">Transmembrane</keyword>
<proteinExistence type="predicted"/>
<evidence type="ECO:0000313" key="4">
    <source>
        <dbReference type="Proteomes" id="UP000037460"/>
    </source>
</evidence>
<dbReference type="AlphaFoldDB" id="A0A0M0J9M7"/>
<keyword evidence="4" id="KW-1185">Reference proteome</keyword>
<evidence type="ECO:0000256" key="2">
    <source>
        <dbReference type="SAM" id="Phobius"/>
    </source>
</evidence>
<organism evidence="3 4">
    <name type="scientific">Chrysochromulina tobinii</name>
    <dbReference type="NCBI Taxonomy" id="1460289"/>
    <lineage>
        <taxon>Eukaryota</taxon>
        <taxon>Haptista</taxon>
        <taxon>Haptophyta</taxon>
        <taxon>Prymnesiophyceae</taxon>
        <taxon>Prymnesiales</taxon>
        <taxon>Chrysochromulinaceae</taxon>
        <taxon>Chrysochromulina</taxon>
    </lineage>
</organism>
<dbReference type="Proteomes" id="UP000037460">
    <property type="component" value="Unassembled WGS sequence"/>
</dbReference>
<dbReference type="Gene3D" id="3.50.4.10">
    <property type="entry name" value="Hepatocyte Growth Factor"/>
    <property type="match status" value="1"/>
</dbReference>
<dbReference type="EMBL" id="JWZX01003226">
    <property type="protein sequence ID" value="KOO23037.1"/>
    <property type="molecule type" value="Genomic_DNA"/>
</dbReference>
<gene>
    <name evidence="3" type="ORF">Ctob_001732</name>
</gene>
<evidence type="ECO:0000256" key="1">
    <source>
        <dbReference type="SAM" id="MobiDB-lite"/>
    </source>
</evidence>
<accession>A0A0M0J9M7</accession>